<accession>A0AAN9YGH8</accession>
<proteinExistence type="predicted"/>
<name>A0AAN9YGH8_9PEZI</name>
<dbReference type="EMBL" id="JAKJXP020000168">
    <property type="protein sequence ID" value="KAK7740605.1"/>
    <property type="molecule type" value="Genomic_DNA"/>
</dbReference>
<comment type="caution">
    <text evidence="2">The sequence shown here is derived from an EMBL/GenBank/DDBJ whole genome shotgun (WGS) entry which is preliminary data.</text>
</comment>
<organism evidence="2 3">
    <name type="scientific">Diatrype stigma</name>
    <dbReference type="NCBI Taxonomy" id="117547"/>
    <lineage>
        <taxon>Eukaryota</taxon>
        <taxon>Fungi</taxon>
        <taxon>Dikarya</taxon>
        <taxon>Ascomycota</taxon>
        <taxon>Pezizomycotina</taxon>
        <taxon>Sordariomycetes</taxon>
        <taxon>Xylariomycetidae</taxon>
        <taxon>Xylariales</taxon>
        <taxon>Diatrypaceae</taxon>
        <taxon>Diatrype</taxon>
    </lineage>
</organism>
<evidence type="ECO:0000256" key="1">
    <source>
        <dbReference type="SAM" id="SignalP"/>
    </source>
</evidence>
<sequence length="254" mass="27020">MKTSTILNAALAISTAYAGVVPQAKPAATSTQLEARGNQCARDSLKVYENHNGFLCVGKTVFWAGAGLAVIYAPTVNAAASQFAAWVKAKVVGTASASEKRGGDDSEHMYLEEDDETITYRWLPASLTARDGTDISFIQDMTKRVDKATGEVVQADMAFMAAHEADVDGSAAPGLAKRDGKIYLTYWAQSGHADTELNAQDVANLYAQIFYRADPQAGSECGYAANSGNWHGAFKATVEGAPSAGECEDERAFR</sequence>
<dbReference type="Proteomes" id="UP001320420">
    <property type="component" value="Unassembled WGS sequence"/>
</dbReference>
<reference evidence="2 3" key="1">
    <citation type="submission" date="2024-02" db="EMBL/GenBank/DDBJ databases">
        <title>De novo assembly and annotation of 12 fungi associated with fruit tree decline syndrome in Ontario, Canada.</title>
        <authorList>
            <person name="Sulman M."/>
            <person name="Ellouze W."/>
            <person name="Ilyukhin E."/>
        </authorList>
    </citation>
    <scope>NUCLEOTIDE SEQUENCE [LARGE SCALE GENOMIC DNA]</scope>
    <source>
        <strain evidence="2 3">M11/M66-122</strain>
    </source>
</reference>
<evidence type="ECO:0000313" key="2">
    <source>
        <dbReference type="EMBL" id="KAK7740605.1"/>
    </source>
</evidence>
<keyword evidence="1" id="KW-0732">Signal</keyword>
<feature type="chain" id="PRO_5042966592" evidence="1">
    <location>
        <begin position="19"/>
        <end position="254"/>
    </location>
</feature>
<feature type="signal peptide" evidence="1">
    <location>
        <begin position="1"/>
        <end position="18"/>
    </location>
</feature>
<protein>
    <submittedName>
        <fullName evidence="2">Uncharacterized protein</fullName>
    </submittedName>
</protein>
<gene>
    <name evidence="2" type="ORF">SLS62_011077</name>
</gene>
<keyword evidence="3" id="KW-1185">Reference proteome</keyword>
<evidence type="ECO:0000313" key="3">
    <source>
        <dbReference type="Proteomes" id="UP001320420"/>
    </source>
</evidence>
<dbReference type="AlphaFoldDB" id="A0AAN9YGH8"/>